<dbReference type="EMBL" id="BMAO01002621">
    <property type="protein sequence ID" value="GFQ82040.1"/>
    <property type="molecule type" value="Genomic_DNA"/>
</dbReference>
<gene>
    <name evidence="1" type="ORF">TNCT_708541</name>
</gene>
<dbReference type="Proteomes" id="UP000887116">
    <property type="component" value="Unassembled WGS sequence"/>
</dbReference>
<proteinExistence type="predicted"/>
<evidence type="ECO:0000313" key="2">
    <source>
        <dbReference type="Proteomes" id="UP000887116"/>
    </source>
</evidence>
<organism evidence="1 2">
    <name type="scientific">Trichonephila clavata</name>
    <name type="common">Joro spider</name>
    <name type="synonym">Nephila clavata</name>
    <dbReference type="NCBI Taxonomy" id="2740835"/>
    <lineage>
        <taxon>Eukaryota</taxon>
        <taxon>Metazoa</taxon>
        <taxon>Ecdysozoa</taxon>
        <taxon>Arthropoda</taxon>
        <taxon>Chelicerata</taxon>
        <taxon>Arachnida</taxon>
        <taxon>Araneae</taxon>
        <taxon>Araneomorphae</taxon>
        <taxon>Entelegynae</taxon>
        <taxon>Araneoidea</taxon>
        <taxon>Nephilidae</taxon>
        <taxon>Trichonephila</taxon>
    </lineage>
</organism>
<comment type="caution">
    <text evidence="1">The sequence shown here is derived from an EMBL/GenBank/DDBJ whole genome shotgun (WGS) entry which is preliminary data.</text>
</comment>
<evidence type="ECO:0000313" key="1">
    <source>
        <dbReference type="EMBL" id="GFQ82040.1"/>
    </source>
</evidence>
<dbReference type="AlphaFoldDB" id="A0A8X6KPA3"/>
<protein>
    <submittedName>
        <fullName evidence="1">Uncharacterized protein</fullName>
    </submittedName>
</protein>
<accession>A0A8X6KPA3</accession>
<reference evidence="1" key="1">
    <citation type="submission" date="2020-07" db="EMBL/GenBank/DDBJ databases">
        <title>Multicomponent nature underlies the extraordinary mechanical properties of spider dragline silk.</title>
        <authorList>
            <person name="Kono N."/>
            <person name="Nakamura H."/>
            <person name="Mori M."/>
            <person name="Yoshida Y."/>
            <person name="Ohtoshi R."/>
            <person name="Malay A.D."/>
            <person name="Moran D.A.P."/>
            <person name="Tomita M."/>
            <person name="Numata K."/>
            <person name="Arakawa K."/>
        </authorList>
    </citation>
    <scope>NUCLEOTIDE SEQUENCE</scope>
</reference>
<name>A0A8X6KPA3_TRICU</name>
<keyword evidence="2" id="KW-1185">Reference proteome</keyword>
<sequence>MDNLPINLPISPTKLFRFFLILNHCKLNEGGIIKGKRDFLTKLLSLIRKQILVVKKVITGGFIPNQNTTLRKGNRFPNPDPSRFFLRWIKFVMWSS</sequence>